<protein>
    <submittedName>
        <fullName evidence="2">Uncharacterized protein</fullName>
    </submittedName>
</protein>
<evidence type="ECO:0000313" key="3">
    <source>
        <dbReference type="Proteomes" id="UP000193560"/>
    </source>
</evidence>
<feature type="region of interest" description="Disordered" evidence="1">
    <location>
        <begin position="98"/>
        <end position="130"/>
    </location>
</feature>
<keyword evidence="3" id="KW-1185">Reference proteome</keyword>
<dbReference type="Proteomes" id="UP000193560">
    <property type="component" value="Unassembled WGS sequence"/>
</dbReference>
<feature type="compositionally biased region" description="Low complexity" evidence="1">
    <location>
        <begin position="104"/>
        <end position="124"/>
    </location>
</feature>
<name>A0A1X2I1H6_9FUNG</name>
<dbReference type="OrthoDB" id="2281255at2759"/>
<comment type="caution">
    <text evidence="2">The sequence shown here is derived from an EMBL/GenBank/DDBJ whole genome shotgun (WGS) entry which is preliminary data.</text>
</comment>
<evidence type="ECO:0000256" key="1">
    <source>
        <dbReference type="SAM" id="MobiDB-lite"/>
    </source>
</evidence>
<dbReference type="AlphaFoldDB" id="A0A1X2I1H6"/>
<dbReference type="EMBL" id="MCGE01000035">
    <property type="protein sequence ID" value="ORZ07383.1"/>
    <property type="molecule type" value="Genomic_DNA"/>
</dbReference>
<accession>A0A1X2I1H6</accession>
<sequence>MSLMLRSFTIRIKRRKLPGFFLSLFLPLFYTLMTSTPMNFAQASCLVFGYPPNRSNQRRAMARLQQFDMVPVYISGGSSVIPVAVAIDVQERNPFLYKKYPENSQTEDPQTTTSPSSPTPATNTFDVEEL</sequence>
<organism evidence="2 3">
    <name type="scientific">Absidia repens</name>
    <dbReference type="NCBI Taxonomy" id="90262"/>
    <lineage>
        <taxon>Eukaryota</taxon>
        <taxon>Fungi</taxon>
        <taxon>Fungi incertae sedis</taxon>
        <taxon>Mucoromycota</taxon>
        <taxon>Mucoromycotina</taxon>
        <taxon>Mucoromycetes</taxon>
        <taxon>Mucorales</taxon>
        <taxon>Cunninghamellaceae</taxon>
        <taxon>Absidia</taxon>
    </lineage>
</organism>
<evidence type="ECO:0000313" key="2">
    <source>
        <dbReference type="EMBL" id="ORZ07383.1"/>
    </source>
</evidence>
<reference evidence="2 3" key="1">
    <citation type="submission" date="2016-07" db="EMBL/GenBank/DDBJ databases">
        <title>Pervasive Adenine N6-methylation of Active Genes in Fungi.</title>
        <authorList>
            <consortium name="DOE Joint Genome Institute"/>
            <person name="Mondo S.J."/>
            <person name="Dannebaum R.O."/>
            <person name="Kuo R.C."/>
            <person name="Labutti K."/>
            <person name="Haridas S."/>
            <person name="Kuo A."/>
            <person name="Salamov A."/>
            <person name="Ahrendt S.R."/>
            <person name="Lipzen A."/>
            <person name="Sullivan W."/>
            <person name="Andreopoulos W.B."/>
            <person name="Clum A."/>
            <person name="Lindquist E."/>
            <person name="Daum C."/>
            <person name="Ramamoorthy G.K."/>
            <person name="Gryganskyi A."/>
            <person name="Culley D."/>
            <person name="Magnuson J.K."/>
            <person name="James T.Y."/>
            <person name="O'Malley M.A."/>
            <person name="Stajich J.E."/>
            <person name="Spatafora J.W."/>
            <person name="Visel A."/>
            <person name="Grigoriev I.V."/>
        </authorList>
    </citation>
    <scope>NUCLEOTIDE SEQUENCE [LARGE SCALE GENOMIC DNA]</scope>
    <source>
        <strain evidence="2 3">NRRL 1336</strain>
    </source>
</reference>
<gene>
    <name evidence="2" type="ORF">BCR42DRAFT_426150</name>
</gene>
<proteinExistence type="predicted"/>